<evidence type="ECO:0000256" key="7">
    <source>
        <dbReference type="ARBA" id="ARBA00023294"/>
    </source>
</evidence>
<keyword evidence="4 8" id="KW-0812">Transmembrane</keyword>
<keyword evidence="6 8" id="KW-0472">Membrane</keyword>
<dbReference type="GO" id="GO:0010329">
    <property type="term" value="F:auxin efflux transmembrane transporter activity"/>
    <property type="evidence" value="ECO:0007669"/>
    <property type="project" value="TreeGrafter"/>
</dbReference>
<dbReference type="InterPro" id="IPR004776">
    <property type="entry name" value="Mem_transp_PIN-like"/>
</dbReference>
<evidence type="ECO:0000313" key="9">
    <source>
        <dbReference type="EMBL" id="ONK54765.1"/>
    </source>
</evidence>
<evidence type="ECO:0000256" key="1">
    <source>
        <dbReference type="ARBA" id="ARBA00004141"/>
    </source>
</evidence>
<keyword evidence="7" id="KW-0927">Auxin signaling pathway</keyword>
<gene>
    <name evidence="9" type="ORF">A4U43_UnF11740</name>
</gene>
<evidence type="ECO:0000256" key="8">
    <source>
        <dbReference type="SAM" id="Phobius"/>
    </source>
</evidence>
<dbReference type="PANTHER" id="PTHR31752">
    <property type="entry name" value="AUXIN EFFLUX CARRIER COMPONENT 1B-RELATED"/>
    <property type="match status" value="1"/>
</dbReference>
<dbReference type="EMBL" id="KV864215">
    <property type="protein sequence ID" value="ONK54765.1"/>
    <property type="molecule type" value="Genomic_DNA"/>
</dbReference>
<feature type="transmembrane region" description="Helical" evidence="8">
    <location>
        <begin position="7"/>
        <end position="28"/>
    </location>
</feature>
<evidence type="ECO:0000313" key="10">
    <source>
        <dbReference type="Proteomes" id="UP000243459"/>
    </source>
</evidence>
<keyword evidence="3" id="KW-0813">Transport</keyword>
<dbReference type="GO" id="GO:0005783">
    <property type="term" value="C:endoplasmic reticulum"/>
    <property type="evidence" value="ECO:0007669"/>
    <property type="project" value="TreeGrafter"/>
</dbReference>
<evidence type="ECO:0000256" key="3">
    <source>
        <dbReference type="ARBA" id="ARBA00022448"/>
    </source>
</evidence>
<accession>A0A1R3L578</accession>
<evidence type="ECO:0000256" key="2">
    <source>
        <dbReference type="ARBA" id="ARBA00009177"/>
    </source>
</evidence>
<dbReference type="Proteomes" id="UP000243459">
    <property type="component" value="Unassembled WGS sequence"/>
</dbReference>
<comment type="similarity">
    <text evidence="2">Belongs to the auxin efflux carrier (TC 2.A.69.1) family.</text>
</comment>
<reference evidence="10" key="1">
    <citation type="journal article" date="2017" name="Nat. Commun.">
        <title>The asparagus genome sheds light on the origin and evolution of a young Y chromosome.</title>
        <authorList>
            <person name="Harkess A."/>
            <person name="Zhou J."/>
            <person name="Xu C."/>
            <person name="Bowers J.E."/>
            <person name="Van der Hulst R."/>
            <person name="Ayyampalayam S."/>
            <person name="Mercati F."/>
            <person name="Riccardi P."/>
            <person name="McKain M.R."/>
            <person name="Kakrana A."/>
            <person name="Tang H."/>
            <person name="Ray J."/>
            <person name="Groenendijk J."/>
            <person name="Arikit S."/>
            <person name="Mathioni S.M."/>
            <person name="Nakano M."/>
            <person name="Shan H."/>
            <person name="Telgmann-Rauber A."/>
            <person name="Kanno A."/>
            <person name="Yue Z."/>
            <person name="Chen H."/>
            <person name="Li W."/>
            <person name="Chen Y."/>
            <person name="Xu X."/>
            <person name="Zhang Y."/>
            <person name="Luo S."/>
            <person name="Chen H."/>
            <person name="Gao J."/>
            <person name="Mao Z."/>
            <person name="Pires J.C."/>
            <person name="Luo M."/>
            <person name="Kudrna D."/>
            <person name="Wing R.A."/>
            <person name="Meyers B.C."/>
            <person name="Yi K."/>
            <person name="Kong H."/>
            <person name="Lavrijsen P."/>
            <person name="Sunseri F."/>
            <person name="Falavigna A."/>
            <person name="Ye Y."/>
            <person name="Leebens-Mack J.H."/>
            <person name="Chen G."/>
        </authorList>
    </citation>
    <scope>NUCLEOTIDE SEQUENCE [LARGE SCALE GENOMIC DNA]</scope>
    <source>
        <strain evidence="10">cv. DH0086</strain>
    </source>
</reference>
<dbReference type="Pfam" id="PF03547">
    <property type="entry name" value="Mem_trans"/>
    <property type="match status" value="1"/>
</dbReference>
<dbReference type="GO" id="GO:0009926">
    <property type="term" value="P:auxin polar transport"/>
    <property type="evidence" value="ECO:0007669"/>
    <property type="project" value="TreeGrafter"/>
</dbReference>
<sequence>MITPEDFYAVMCAMAPLYSAMLLAYAAVRRWHVFTPDQCSGINRFVATFAVPVLSFHFISLNNPYTMDLRFLLADTLSKLLVLALRPPHRLAHHPILGRHVAQHPSHGHPFATSHVRQLYAEPHGPSSSVSVYHMVTEPNPI</sequence>
<evidence type="ECO:0008006" key="11">
    <source>
        <dbReference type="Google" id="ProtNLM"/>
    </source>
</evidence>
<keyword evidence="10" id="KW-1185">Reference proteome</keyword>
<dbReference type="Gramene" id="ONK54765">
    <property type="protein sequence ID" value="ONK54765"/>
    <property type="gene ID" value="A4U43_UnF11740"/>
</dbReference>
<feature type="transmembrane region" description="Helical" evidence="8">
    <location>
        <begin position="40"/>
        <end position="61"/>
    </location>
</feature>
<name>A0A1R3L578_ASPOF</name>
<comment type="subcellular location">
    <subcellularLocation>
        <location evidence="1">Membrane</location>
        <topology evidence="1">Multi-pass membrane protein</topology>
    </subcellularLocation>
</comment>
<dbReference type="GO" id="GO:0005886">
    <property type="term" value="C:plasma membrane"/>
    <property type="evidence" value="ECO:0007669"/>
    <property type="project" value="TreeGrafter"/>
</dbReference>
<evidence type="ECO:0000256" key="5">
    <source>
        <dbReference type="ARBA" id="ARBA00022989"/>
    </source>
</evidence>
<keyword evidence="5 8" id="KW-1133">Transmembrane helix</keyword>
<dbReference type="GO" id="GO:0009734">
    <property type="term" value="P:auxin-activated signaling pathway"/>
    <property type="evidence" value="ECO:0007669"/>
    <property type="project" value="UniProtKB-KW"/>
</dbReference>
<protein>
    <recommendedName>
        <fullName evidence="11">Auxin efflux carrier component</fullName>
    </recommendedName>
</protein>
<dbReference type="AlphaFoldDB" id="A0A1R3L578"/>
<dbReference type="InterPro" id="IPR051107">
    <property type="entry name" value="Auxin_Efflux_Carrier"/>
</dbReference>
<organism evidence="9 10">
    <name type="scientific">Asparagus officinalis</name>
    <name type="common">Garden asparagus</name>
    <dbReference type="NCBI Taxonomy" id="4686"/>
    <lineage>
        <taxon>Eukaryota</taxon>
        <taxon>Viridiplantae</taxon>
        <taxon>Streptophyta</taxon>
        <taxon>Embryophyta</taxon>
        <taxon>Tracheophyta</taxon>
        <taxon>Spermatophyta</taxon>
        <taxon>Magnoliopsida</taxon>
        <taxon>Liliopsida</taxon>
        <taxon>Asparagales</taxon>
        <taxon>Asparagaceae</taxon>
        <taxon>Asparagoideae</taxon>
        <taxon>Asparagus</taxon>
    </lineage>
</organism>
<evidence type="ECO:0000256" key="4">
    <source>
        <dbReference type="ARBA" id="ARBA00022692"/>
    </source>
</evidence>
<proteinExistence type="inferred from homology"/>
<dbReference type="PANTHER" id="PTHR31752:SF56">
    <property type="entry name" value="AUXIN EFFLUX CARRIER COMPONENT 6"/>
    <property type="match status" value="1"/>
</dbReference>
<evidence type="ECO:0000256" key="6">
    <source>
        <dbReference type="ARBA" id="ARBA00023136"/>
    </source>
</evidence>